<evidence type="ECO:0000256" key="4">
    <source>
        <dbReference type="ARBA" id="ARBA00048098"/>
    </source>
</evidence>
<protein>
    <recommendedName>
        <fullName evidence="2">small monomeric GTPase</fullName>
        <ecNumber evidence="2">3.6.5.2</ecNumber>
    </recommendedName>
</protein>
<comment type="caution">
    <text evidence="5">The sequence shown here is derived from an EMBL/GenBank/DDBJ whole genome shotgun (WGS) entry which is preliminary data.</text>
</comment>
<dbReference type="InterPro" id="IPR025662">
    <property type="entry name" value="Sigma_54_int_dom_ATP-bd_1"/>
</dbReference>
<proteinExistence type="inferred from homology"/>
<dbReference type="SMART" id="SM00175">
    <property type="entry name" value="RAB"/>
    <property type="match status" value="1"/>
</dbReference>
<dbReference type="EC" id="3.6.5.2" evidence="2"/>
<evidence type="ECO:0000313" key="5">
    <source>
        <dbReference type="EMBL" id="CAL8138629.1"/>
    </source>
</evidence>
<evidence type="ECO:0000256" key="2">
    <source>
        <dbReference type="ARBA" id="ARBA00011984"/>
    </source>
</evidence>
<dbReference type="SUPFAM" id="SSF52540">
    <property type="entry name" value="P-loop containing nucleoside triphosphate hydrolases"/>
    <property type="match status" value="1"/>
</dbReference>
<dbReference type="Pfam" id="PF00071">
    <property type="entry name" value="Ras"/>
    <property type="match status" value="1"/>
</dbReference>
<dbReference type="PROSITE" id="PS00675">
    <property type="entry name" value="SIGMA54_INTERACT_1"/>
    <property type="match status" value="1"/>
</dbReference>
<dbReference type="InterPro" id="IPR001806">
    <property type="entry name" value="Small_GTPase"/>
</dbReference>
<comment type="similarity">
    <text evidence="1">Belongs to the small GTPase superfamily. Ras family.</text>
</comment>
<organism evidence="5 6">
    <name type="scientific">Orchesella dallaii</name>
    <dbReference type="NCBI Taxonomy" id="48710"/>
    <lineage>
        <taxon>Eukaryota</taxon>
        <taxon>Metazoa</taxon>
        <taxon>Ecdysozoa</taxon>
        <taxon>Arthropoda</taxon>
        <taxon>Hexapoda</taxon>
        <taxon>Collembola</taxon>
        <taxon>Entomobryomorpha</taxon>
        <taxon>Entomobryoidea</taxon>
        <taxon>Orchesellidae</taxon>
        <taxon>Orchesellinae</taxon>
        <taxon>Orchesella</taxon>
    </lineage>
</organism>
<dbReference type="Proteomes" id="UP001642540">
    <property type="component" value="Unassembled WGS sequence"/>
</dbReference>
<accession>A0ABP1RXX2</accession>
<dbReference type="EMBL" id="CAXLJM020000124">
    <property type="protein sequence ID" value="CAL8138629.1"/>
    <property type="molecule type" value="Genomic_DNA"/>
</dbReference>
<reference evidence="5 6" key="1">
    <citation type="submission" date="2024-08" db="EMBL/GenBank/DDBJ databases">
        <authorList>
            <person name="Cucini C."/>
            <person name="Frati F."/>
        </authorList>
    </citation>
    <scope>NUCLEOTIDE SEQUENCE [LARGE SCALE GENOMIC DNA]</scope>
</reference>
<gene>
    <name evidence="5" type="ORF">ODALV1_LOCUS27456</name>
</gene>
<name>A0ABP1RXX2_9HEXA</name>
<keyword evidence="6" id="KW-1185">Reference proteome</keyword>
<evidence type="ECO:0000313" key="6">
    <source>
        <dbReference type="Proteomes" id="UP001642540"/>
    </source>
</evidence>
<comment type="catalytic activity">
    <reaction evidence="4">
        <text>GTP + H2O = GDP + phosphate + H(+)</text>
        <dbReference type="Rhea" id="RHEA:19669"/>
        <dbReference type="ChEBI" id="CHEBI:15377"/>
        <dbReference type="ChEBI" id="CHEBI:15378"/>
        <dbReference type="ChEBI" id="CHEBI:37565"/>
        <dbReference type="ChEBI" id="CHEBI:43474"/>
        <dbReference type="ChEBI" id="CHEBI:58189"/>
        <dbReference type="EC" id="3.6.5.2"/>
    </reaction>
</comment>
<evidence type="ECO:0000256" key="1">
    <source>
        <dbReference type="ARBA" id="ARBA00008344"/>
    </source>
</evidence>
<evidence type="ECO:0000256" key="3">
    <source>
        <dbReference type="ARBA" id="ARBA00022801"/>
    </source>
</evidence>
<dbReference type="InterPro" id="IPR027417">
    <property type="entry name" value="P-loop_NTPase"/>
</dbReference>
<dbReference type="InterPro" id="IPR051065">
    <property type="entry name" value="Ras-related_GTPase"/>
</dbReference>
<sequence>MAASSTALTGQDADAEINIILVGESGVGKTALLDQFWGPYSKDTAKAAIRYLSPHVEMMIVGNKSDLVEQRVVSKERGEELKCQLDALAFRETSTVTFNQEPFLWLCMYIHSKRKLRIQGLIEKQRKEEQEKSNEKTQS</sequence>
<dbReference type="Gene3D" id="3.40.50.300">
    <property type="entry name" value="P-loop containing nucleotide triphosphate hydrolases"/>
    <property type="match status" value="1"/>
</dbReference>
<dbReference type="PANTHER" id="PTHR45704">
    <property type="entry name" value="RAS-LIKE FAMILY MEMBER 11"/>
    <property type="match status" value="1"/>
</dbReference>
<keyword evidence="3" id="KW-0378">Hydrolase</keyword>